<keyword evidence="5" id="KW-1185">Reference proteome</keyword>
<dbReference type="InterPro" id="IPR002110">
    <property type="entry name" value="Ankyrin_rpt"/>
</dbReference>
<keyword evidence="1" id="KW-0472">Membrane</keyword>
<dbReference type="AlphaFoldDB" id="A0AAD4PBT1"/>
<keyword evidence="1" id="KW-0812">Transmembrane</keyword>
<dbReference type="Pfam" id="PF13962">
    <property type="entry name" value="PGG"/>
    <property type="match status" value="1"/>
</dbReference>
<dbReference type="EMBL" id="SDAM02000058">
    <property type="protein sequence ID" value="KAH6833350.1"/>
    <property type="molecule type" value="Genomic_DNA"/>
</dbReference>
<name>A0AAD4PBT1_PERFH</name>
<organism evidence="4 5">
    <name type="scientific">Perilla frutescens var. hirtella</name>
    <name type="common">Perilla citriodora</name>
    <name type="synonym">Perilla setoyensis</name>
    <dbReference type="NCBI Taxonomy" id="608512"/>
    <lineage>
        <taxon>Eukaryota</taxon>
        <taxon>Viridiplantae</taxon>
        <taxon>Streptophyta</taxon>
        <taxon>Embryophyta</taxon>
        <taxon>Tracheophyta</taxon>
        <taxon>Spermatophyta</taxon>
        <taxon>Magnoliopsida</taxon>
        <taxon>eudicotyledons</taxon>
        <taxon>Gunneridae</taxon>
        <taxon>Pentapetalae</taxon>
        <taxon>asterids</taxon>
        <taxon>lamiids</taxon>
        <taxon>Lamiales</taxon>
        <taxon>Lamiaceae</taxon>
        <taxon>Nepetoideae</taxon>
        <taxon>Elsholtzieae</taxon>
        <taxon>Perilla</taxon>
    </lineage>
</organism>
<reference evidence="4 5" key="1">
    <citation type="journal article" date="2021" name="Nat. Commun.">
        <title>Incipient diploidization of the medicinal plant Perilla within 10,000 years.</title>
        <authorList>
            <person name="Zhang Y."/>
            <person name="Shen Q."/>
            <person name="Leng L."/>
            <person name="Zhang D."/>
            <person name="Chen S."/>
            <person name="Shi Y."/>
            <person name="Ning Z."/>
            <person name="Chen S."/>
        </authorList>
    </citation>
    <scope>NUCLEOTIDE SEQUENCE [LARGE SCALE GENOMIC DNA]</scope>
    <source>
        <strain evidence="5">cv. PC099</strain>
    </source>
</reference>
<dbReference type="PANTHER" id="PTHR24177">
    <property type="entry name" value="CASKIN"/>
    <property type="match status" value="1"/>
</dbReference>
<comment type="caution">
    <text evidence="4">The sequence shown here is derived from an EMBL/GenBank/DDBJ whole genome shotgun (WGS) entry which is preliminary data.</text>
</comment>
<dbReference type="Pfam" id="PF13961">
    <property type="entry name" value="DUF4219"/>
    <property type="match status" value="1"/>
</dbReference>
<feature type="domain" description="PGG" evidence="3">
    <location>
        <begin position="358"/>
        <end position="471"/>
    </location>
</feature>
<keyword evidence="1" id="KW-1133">Transmembrane helix</keyword>
<dbReference type="InterPro" id="IPR036770">
    <property type="entry name" value="Ankyrin_rpt-contain_sf"/>
</dbReference>
<feature type="transmembrane region" description="Helical" evidence="1">
    <location>
        <begin position="477"/>
        <end position="504"/>
    </location>
</feature>
<sequence length="523" mass="58140">MATSSGFGIVRETLREDNYEHWKTCLQYYLAGQGLWGVVSGEEAKPGEEQKQQHDEWVKKAALALHAIQMSCGPHISAASAWAHLAQDSLPLLPPSSSHHRHIHLPIQGTKEYLKYEALYKAIELGNWSETKALLKMTPKALNARVSSHNDTALQIAILSGHLNIAEHLVDMMEAPDLEMINDYGATALSLVAVCGAKKLAAKIVNKNKNLVKMANEHDDGQLPVIVAALYGQKRMVRYLYKVTPKCELKGQNGVKLLNSLITADIYDIASNLLKRYPKLGVMCDHSGNYASRNIGAEAFFIPQRNKAFLVGKMDLLLSEVESLVQPKLKEEVNESNQTPEVVFSKEHEQLARDAEIWMKNTAGSSMIVGTLIAAVMFTTAFTVPGGNKNDTGLPTMLESQPRTFLLFMVSNALSMFCSCTSMLIFLGITTARYAEEDFLRSLPTKLIFGLTCLFFSIVTMMASFGSALYLILHQQIYWVCIPIIILSLIPIALFSICQFPLLIEMTNRTYGSAIFHKPNKYF</sequence>
<gene>
    <name evidence="4" type="ORF">C2S53_005467</name>
</gene>
<evidence type="ECO:0000313" key="4">
    <source>
        <dbReference type="EMBL" id="KAH6833350.1"/>
    </source>
</evidence>
<dbReference type="GO" id="GO:0016020">
    <property type="term" value="C:membrane"/>
    <property type="evidence" value="ECO:0007669"/>
    <property type="project" value="TreeGrafter"/>
</dbReference>
<evidence type="ECO:0000256" key="1">
    <source>
        <dbReference type="SAM" id="Phobius"/>
    </source>
</evidence>
<feature type="transmembrane region" description="Helical" evidence="1">
    <location>
        <begin position="405"/>
        <end position="427"/>
    </location>
</feature>
<dbReference type="Proteomes" id="UP001190926">
    <property type="component" value="Unassembled WGS sequence"/>
</dbReference>
<evidence type="ECO:0000313" key="5">
    <source>
        <dbReference type="Proteomes" id="UP001190926"/>
    </source>
</evidence>
<feature type="transmembrane region" description="Helical" evidence="1">
    <location>
        <begin position="447"/>
        <end position="471"/>
    </location>
</feature>
<evidence type="ECO:0008006" key="6">
    <source>
        <dbReference type="Google" id="ProtNLM"/>
    </source>
</evidence>
<protein>
    <recommendedName>
        <fullName evidence="6">PGG domain-containing protein</fullName>
    </recommendedName>
</protein>
<dbReference type="InterPro" id="IPR025314">
    <property type="entry name" value="DUF4219"/>
</dbReference>
<feature type="transmembrane region" description="Helical" evidence="1">
    <location>
        <begin position="367"/>
        <end position="385"/>
    </location>
</feature>
<dbReference type="PANTHER" id="PTHR24177:SF335">
    <property type="entry name" value="PGG DOMAIN-CONTAINING PROTEIN"/>
    <property type="match status" value="1"/>
</dbReference>
<dbReference type="SMART" id="SM00248">
    <property type="entry name" value="ANK"/>
    <property type="match status" value="3"/>
</dbReference>
<dbReference type="SUPFAM" id="SSF48403">
    <property type="entry name" value="Ankyrin repeat"/>
    <property type="match status" value="1"/>
</dbReference>
<proteinExistence type="predicted"/>
<feature type="domain" description="DUF4219" evidence="2">
    <location>
        <begin position="16"/>
        <end position="40"/>
    </location>
</feature>
<accession>A0AAD4PBT1</accession>
<dbReference type="InterPro" id="IPR026961">
    <property type="entry name" value="PGG_dom"/>
</dbReference>
<dbReference type="Gene3D" id="1.25.40.20">
    <property type="entry name" value="Ankyrin repeat-containing domain"/>
    <property type="match status" value="1"/>
</dbReference>
<evidence type="ECO:0000259" key="2">
    <source>
        <dbReference type="Pfam" id="PF13961"/>
    </source>
</evidence>
<evidence type="ECO:0000259" key="3">
    <source>
        <dbReference type="Pfam" id="PF13962"/>
    </source>
</evidence>